<evidence type="ECO:0000313" key="10">
    <source>
        <dbReference type="Proteomes" id="UP000434052"/>
    </source>
</evidence>
<evidence type="ECO:0000256" key="6">
    <source>
        <dbReference type="ARBA" id="ARBA00023277"/>
    </source>
</evidence>
<evidence type="ECO:0000256" key="4">
    <source>
        <dbReference type="ARBA" id="ARBA00022723"/>
    </source>
</evidence>
<dbReference type="PANTHER" id="PTHR42891:SF1">
    <property type="entry name" value="D-GLYCERO-BETA-D-MANNO-HEPTOSE-1,7-BISPHOSPHATE 7-PHOSPHATASE"/>
    <property type="match status" value="1"/>
</dbReference>
<protein>
    <recommendedName>
        <fullName evidence="7">D,D-heptose 1,7-bisphosphate phosphatase</fullName>
    </recommendedName>
</protein>
<dbReference type="NCBIfam" id="TIGR01656">
    <property type="entry name" value="Histidinol-ppas"/>
    <property type="match status" value="1"/>
</dbReference>
<dbReference type="GO" id="GO:0016740">
    <property type="term" value="F:transferase activity"/>
    <property type="evidence" value="ECO:0007669"/>
    <property type="project" value="UniProtKB-KW"/>
</dbReference>
<gene>
    <name evidence="9" type="ORF">DQK91_05100</name>
</gene>
<dbReference type="GO" id="GO:0005975">
    <property type="term" value="P:carbohydrate metabolic process"/>
    <property type="evidence" value="ECO:0007669"/>
    <property type="project" value="InterPro"/>
</dbReference>
<organism evidence="9 10">
    <name type="scientific">Oceanidesulfovibrio marinus</name>
    <dbReference type="NCBI Taxonomy" id="370038"/>
    <lineage>
        <taxon>Bacteria</taxon>
        <taxon>Pseudomonadati</taxon>
        <taxon>Thermodesulfobacteriota</taxon>
        <taxon>Desulfovibrionia</taxon>
        <taxon>Desulfovibrionales</taxon>
        <taxon>Desulfovibrionaceae</taxon>
        <taxon>Oceanidesulfovibrio</taxon>
    </lineage>
</organism>
<evidence type="ECO:0000256" key="1">
    <source>
        <dbReference type="ARBA" id="ARBA00004496"/>
    </source>
</evidence>
<dbReference type="InterPro" id="IPR036412">
    <property type="entry name" value="HAD-like_sf"/>
</dbReference>
<dbReference type="InterPro" id="IPR023214">
    <property type="entry name" value="HAD_sf"/>
</dbReference>
<dbReference type="SUPFAM" id="SSF56784">
    <property type="entry name" value="HAD-like"/>
    <property type="match status" value="1"/>
</dbReference>
<evidence type="ECO:0000256" key="3">
    <source>
        <dbReference type="ARBA" id="ARBA00022490"/>
    </source>
</evidence>
<dbReference type="Proteomes" id="UP000434052">
    <property type="component" value="Unassembled WGS sequence"/>
</dbReference>
<dbReference type="OrthoDB" id="9814110at2"/>
<comment type="caution">
    <text evidence="9">The sequence shown here is derived from an EMBL/GenBank/DDBJ whole genome shotgun (WGS) entry which is preliminary data.</text>
</comment>
<proteinExistence type="inferred from homology"/>
<accession>A0A6P1ZKB3</accession>
<sequence>MLSPKTPARYAALAALSTSAPCHGERDPQRRGMTAAPPPRMNRTIDQPRPLPGAWRQSLFEETMHLDALILLPGPAEDETAPPWLTPIQGRTLLEDTVWNLSRHGIRRLFLAAGSGGADLAAHLGNLFPDVNFVDLAVDGLSAALDATKGRITESFVLADGRALFDCNYLGLELLRKEHCAAAVVALPTSTPSHPVLLGDGGIPSIFGEGAPGPVAMDSGLCVLERDAVVDDAPETVTALLRKLSSTGRLQGVVLQGFHLDMRLPGDLATAEKQLAQWRVKPAVFLDRDGVLNEDHGYVHTPEDFAWITNAPLAVKALNDSGVLVIVLTNQSGVARGYFTEDEFREFTGWIDAQLAEHGAHVDATYHCPHHPEHGEPPYRATCDCRKPLPGLIDQAVAQWSIALNKSTLIGDSDRDLEAAAARDIPALRFEGGDLLNFVRKHDLA</sequence>
<name>A0A6P1ZKB3_9BACT</name>
<dbReference type="GO" id="GO:0046872">
    <property type="term" value="F:metal ion binding"/>
    <property type="evidence" value="ECO:0007669"/>
    <property type="project" value="UniProtKB-KW"/>
</dbReference>
<dbReference type="InterPro" id="IPR006549">
    <property type="entry name" value="HAD-SF_hydro_IIIA"/>
</dbReference>
<dbReference type="InterPro" id="IPR006543">
    <property type="entry name" value="Histidinol-phos"/>
</dbReference>
<dbReference type="AlphaFoldDB" id="A0A6P1ZKB3"/>
<keyword evidence="6" id="KW-0119">Carbohydrate metabolism</keyword>
<feature type="region of interest" description="Disordered" evidence="8">
    <location>
        <begin position="17"/>
        <end position="52"/>
    </location>
</feature>
<evidence type="ECO:0000313" key="9">
    <source>
        <dbReference type="EMBL" id="TVM36026.1"/>
    </source>
</evidence>
<keyword evidence="9" id="KW-0808">Transferase</keyword>
<comment type="similarity">
    <text evidence="2">Belongs to the GmhB family.</text>
</comment>
<dbReference type="SUPFAM" id="SSF53448">
    <property type="entry name" value="Nucleotide-diphospho-sugar transferases"/>
    <property type="match status" value="1"/>
</dbReference>
<evidence type="ECO:0000256" key="8">
    <source>
        <dbReference type="SAM" id="MobiDB-lite"/>
    </source>
</evidence>
<dbReference type="Gene3D" id="3.40.50.1000">
    <property type="entry name" value="HAD superfamily/HAD-like"/>
    <property type="match status" value="1"/>
</dbReference>
<dbReference type="InterPro" id="IPR004446">
    <property type="entry name" value="Heptose_bisP_phosphatase"/>
</dbReference>
<dbReference type="PANTHER" id="PTHR42891">
    <property type="entry name" value="D-GLYCERO-BETA-D-MANNO-HEPTOSE-1,7-BISPHOSPHATE 7-PHOSPHATASE"/>
    <property type="match status" value="1"/>
</dbReference>
<evidence type="ECO:0000256" key="2">
    <source>
        <dbReference type="ARBA" id="ARBA00005628"/>
    </source>
</evidence>
<evidence type="ECO:0000256" key="7">
    <source>
        <dbReference type="ARBA" id="ARBA00031828"/>
    </source>
</evidence>
<comment type="subcellular location">
    <subcellularLocation>
        <location evidence="1">Cytoplasm</location>
    </subcellularLocation>
</comment>
<keyword evidence="5" id="KW-0378">Hydrolase</keyword>
<evidence type="ECO:0000256" key="5">
    <source>
        <dbReference type="ARBA" id="ARBA00022801"/>
    </source>
</evidence>
<keyword evidence="4" id="KW-0479">Metal-binding</keyword>
<dbReference type="EMBL" id="QMIF01000002">
    <property type="protein sequence ID" value="TVM36026.1"/>
    <property type="molecule type" value="Genomic_DNA"/>
</dbReference>
<dbReference type="NCBIfam" id="TIGR01662">
    <property type="entry name" value="HAD-SF-IIIA"/>
    <property type="match status" value="1"/>
</dbReference>
<dbReference type="GO" id="GO:0016791">
    <property type="term" value="F:phosphatase activity"/>
    <property type="evidence" value="ECO:0007669"/>
    <property type="project" value="InterPro"/>
</dbReference>
<dbReference type="InterPro" id="IPR029044">
    <property type="entry name" value="Nucleotide-diphossugar_trans"/>
</dbReference>
<dbReference type="GO" id="GO:0005737">
    <property type="term" value="C:cytoplasm"/>
    <property type="evidence" value="ECO:0007669"/>
    <property type="project" value="UniProtKB-SubCell"/>
</dbReference>
<keyword evidence="3" id="KW-0963">Cytoplasm</keyword>
<reference evidence="9 10" key="1">
    <citation type="submission" date="2018-06" db="EMBL/GenBank/DDBJ databases">
        <title>Complete genome of Desulfovibrio marinus P48SEP.</title>
        <authorList>
            <person name="Crispim J.S."/>
            <person name="Vidigal P.M.P."/>
            <person name="Silva L.C.F."/>
            <person name="Araujo L.C."/>
            <person name="Laguardia C.N."/>
            <person name="Dias R.S."/>
            <person name="Sousa M.P."/>
            <person name="Paula S.O."/>
            <person name="Silva C."/>
        </authorList>
    </citation>
    <scope>NUCLEOTIDE SEQUENCE [LARGE SCALE GENOMIC DNA]</scope>
    <source>
        <strain evidence="9 10">P48SEP</strain>
    </source>
</reference>
<dbReference type="CDD" id="cd07503">
    <property type="entry name" value="HAD_HisB-N"/>
    <property type="match status" value="1"/>
</dbReference>
<dbReference type="Gene3D" id="3.90.550.10">
    <property type="entry name" value="Spore Coat Polysaccharide Biosynthesis Protein SpsA, Chain A"/>
    <property type="match status" value="1"/>
</dbReference>